<reference evidence="1 2" key="1">
    <citation type="submission" date="2020-08" db="EMBL/GenBank/DDBJ databases">
        <title>Bridging the membrane lipid divide: bacteria of the FCB group superphylum have the potential to synthesize archaeal ether lipids.</title>
        <authorList>
            <person name="Villanueva L."/>
            <person name="Von Meijenfeldt F.A.B."/>
            <person name="Westbye A.B."/>
            <person name="Yadav S."/>
            <person name="Hopmans E.C."/>
            <person name="Dutilh B.E."/>
            <person name="Sinninghe Damste J.S."/>
        </authorList>
    </citation>
    <scope>NUCLEOTIDE SEQUENCE [LARGE SCALE GENOMIC DNA]</scope>
    <source>
        <strain evidence="1">NIOZ-UU27</strain>
    </source>
</reference>
<dbReference type="EMBL" id="JACNJD010000379">
    <property type="protein sequence ID" value="MBC8179380.1"/>
    <property type="molecule type" value="Genomic_DNA"/>
</dbReference>
<proteinExistence type="predicted"/>
<dbReference type="Proteomes" id="UP000650524">
    <property type="component" value="Unassembled WGS sequence"/>
</dbReference>
<evidence type="ECO:0000313" key="2">
    <source>
        <dbReference type="Proteomes" id="UP000650524"/>
    </source>
</evidence>
<evidence type="ECO:0000313" key="1">
    <source>
        <dbReference type="EMBL" id="MBC8179380.1"/>
    </source>
</evidence>
<dbReference type="GO" id="GO:0032259">
    <property type="term" value="P:methylation"/>
    <property type="evidence" value="ECO:0007669"/>
    <property type="project" value="UniProtKB-KW"/>
</dbReference>
<comment type="caution">
    <text evidence="1">The sequence shown here is derived from an EMBL/GenBank/DDBJ whole genome shotgun (WGS) entry which is preliminary data.</text>
</comment>
<dbReference type="AlphaFoldDB" id="A0A8J6N5Z8"/>
<dbReference type="Pfam" id="PF13578">
    <property type="entry name" value="Methyltransf_24"/>
    <property type="match status" value="1"/>
</dbReference>
<dbReference type="SUPFAM" id="SSF53335">
    <property type="entry name" value="S-adenosyl-L-methionine-dependent methyltransferases"/>
    <property type="match status" value="1"/>
</dbReference>
<dbReference type="GO" id="GO:0008168">
    <property type="term" value="F:methyltransferase activity"/>
    <property type="evidence" value="ECO:0007669"/>
    <property type="project" value="UniProtKB-KW"/>
</dbReference>
<sequence length="223" mass="25449">MRIRNKEGNFLQQINLPGISWRHCTNRRIIKIWEHYKANGNIRISELGVINAIAADCEDGTNLFEIGTFDGRTSLNLAFSSPSNNSIYTLDLAPKMDTLFPLVSSEKHMVEKEKSGGRFNKYRKSDSSIISKIHQLFGDSASFDYSPYYTICSLVFVDGSHAYEYVLSDTYAAMKMVKKRGVIIWHDYGIWEGVTRALEEIEEKEKLGLKNIRGTSLVYLKTE</sequence>
<keyword evidence="1" id="KW-0808">Transferase</keyword>
<dbReference type="InterPro" id="IPR029063">
    <property type="entry name" value="SAM-dependent_MTases_sf"/>
</dbReference>
<dbReference type="Gene3D" id="3.40.50.150">
    <property type="entry name" value="Vaccinia Virus protein VP39"/>
    <property type="match status" value="1"/>
</dbReference>
<keyword evidence="1" id="KW-0489">Methyltransferase</keyword>
<organism evidence="1 2">
    <name type="scientific">Candidatus Desulfacyla euxinica</name>
    <dbReference type="NCBI Taxonomy" id="2841693"/>
    <lineage>
        <taxon>Bacteria</taxon>
        <taxon>Deltaproteobacteria</taxon>
        <taxon>Candidatus Desulfacyla</taxon>
    </lineage>
</organism>
<protein>
    <submittedName>
        <fullName evidence="1">Class I SAM-dependent methyltransferase</fullName>
    </submittedName>
</protein>
<accession>A0A8J6N5Z8</accession>
<name>A0A8J6N5Z8_9DELT</name>
<gene>
    <name evidence="1" type="ORF">H8E19_18400</name>
</gene>